<evidence type="ECO:0000313" key="1">
    <source>
        <dbReference type="EMBL" id="UYP18062.1"/>
    </source>
</evidence>
<keyword evidence="2" id="KW-1185">Reference proteome</keyword>
<dbReference type="Proteomes" id="UP001156484">
    <property type="component" value="Chromosome"/>
</dbReference>
<reference evidence="1" key="1">
    <citation type="submission" date="2022-10" db="EMBL/GenBank/DDBJ databases">
        <title>Rhodococcus ferula Z13 complete genome.</title>
        <authorList>
            <person name="Long X."/>
            <person name="Zang M."/>
        </authorList>
    </citation>
    <scope>NUCLEOTIDE SEQUENCE</scope>
    <source>
        <strain evidence="1">Z13</strain>
    </source>
</reference>
<gene>
    <name evidence="1" type="ORF">OED52_15495</name>
</gene>
<evidence type="ECO:0000313" key="2">
    <source>
        <dbReference type="Proteomes" id="UP001156484"/>
    </source>
</evidence>
<sequence length="454" mass="47613">MSNEREIEGAPGRVVVVGAGLAAVRTAEELRRAGFDGELVLVGDETHLPYDRPPLSKEVLRGDRDDTTLRPREFFDENRIELRLGTAARSVDTATRTLTLADGSELGYDELVVATGLRPRRIPGLPDLAGVHVLRSLEDSRALRAEIVPGSRALVVGAGFIGCEVAASLRARDVDVVLVEPQPTPLASVLGAEVGELVTRLHRSEGVDVRSGVGLSEIRGDGVASEIHSDGVASEIHSDGVASEIHSDGVASEIHSDGVASEIHSDGVASEIHSDGRVASALLGDGTEVDVDLVILGIGSVPAVEWLEGSGIELDNGVVCDGVGRTSAPHVWAVGDVASWQLPAGGRRRIEHWTNAGEQASVLAKSLVGAEPGAAAQVPYFWSDQYDLKIQGLGAVRGDDTVHVVRDDGRKFLAYYERDGKLVGVVGAGLAGQVMKTRAKIAAGAPIEELLAAV</sequence>
<proteinExistence type="predicted"/>
<name>A0ACD4DDA4_9NOCA</name>
<accession>A0ACD4DDA4</accession>
<dbReference type="EMBL" id="CP107551">
    <property type="protein sequence ID" value="UYP18062.1"/>
    <property type="molecule type" value="Genomic_DNA"/>
</dbReference>
<protein>
    <submittedName>
        <fullName evidence="1">FAD-dependent oxidoreductase</fullName>
    </submittedName>
</protein>
<organism evidence="1 2">
    <name type="scientific">Rhodococcus sacchari</name>
    <dbReference type="NCBI Taxonomy" id="2962047"/>
    <lineage>
        <taxon>Bacteria</taxon>
        <taxon>Bacillati</taxon>
        <taxon>Actinomycetota</taxon>
        <taxon>Actinomycetes</taxon>
        <taxon>Mycobacteriales</taxon>
        <taxon>Nocardiaceae</taxon>
        <taxon>Rhodococcus</taxon>
    </lineage>
</organism>